<keyword evidence="2" id="KW-0520">NAD</keyword>
<feature type="transmembrane region" description="Helical" evidence="2">
    <location>
        <begin position="30"/>
        <end position="51"/>
    </location>
</feature>
<evidence type="ECO:0000313" key="4">
    <source>
        <dbReference type="Proteomes" id="UP000006176"/>
    </source>
</evidence>
<proteinExistence type="inferred from homology"/>
<comment type="function">
    <text evidence="2">NDH-1 shuttles electrons from NADH, via FMN and iron-sulfur (Fe-S) centers, to quinones in the respiratory chain. Couples the redox reaction to proton translocation (for every two electrons transferred, four hydrogen ions are translocated across the cytoplasmic membrane), and thus conserves the redox energy in a proton gradient.</text>
</comment>
<dbReference type="RefSeq" id="WP_014768604.1">
    <property type="nucleotide sequence ID" value="NC_018002.1"/>
</dbReference>
<keyword evidence="2" id="KW-0812">Transmembrane</keyword>
<dbReference type="GO" id="GO:0016491">
    <property type="term" value="F:oxidoreductase activity"/>
    <property type="evidence" value="ECO:0007669"/>
    <property type="project" value="UniProtKB-KW"/>
</dbReference>
<dbReference type="eggNOG" id="COG0839">
    <property type="taxonomic scope" value="Bacteria"/>
</dbReference>
<dbReference type="OrthoDB" id="5513097at2"/>
<dbReference type="GO" id="GO:0048038">
    <property type="term" value="F:quinone binding"/>
    <property type="evidence" value="ECO:0007669"/>
    <property type="project" value="UniProtKB-UniRule"/>
</dbReference>
<protein>
    <recommendedName>
        <fullName evidence="2">NADH-quinone oxidoreductase subunit J</fullName>
        <ecNumber evidence="2">7.1.1.-</ecNumber>
    </recommendedName>
</protein>
<accession>I3XUV0</accession>
<evidence type="ECO:0000313" key="3">
    <source>
        <dbReference type="EMBL" id="AFL67724.1"/>
    </source>
</evidence>
<sequence>MMDVIFIILSVFAIGGALGMVLFHQPVHGALSLILTIIALAGLFALLSASFLFMVQIIVYAGAIITLLIFIIMFLNVKEANLPKEPYKNITLFLGSLALLPLNFLILRAFSKLPLAQQNVLVEGFGDIQPLGMELFEKWLLPFELISVLLLVALIGAVVLGRKEEEV</sequence>
<feature type="transmembrane region" description="Helical" evidence="2">
    <location>
        <begin position="57"/>
        <end position="77"/>
    </location>
</feature>
<dbReference type="InterPro" id="IPR042106">
    <property type="entry name" value="Nuo/plastoQ_OxRdtase_6_NuoJ"/>
</dbReference>
<dbReference type="Pfam" id="PF00499">
    <property type="entry name" value="Oxidored_q3"/>
    <property type="match status" value="1"/>
</dbReference>
<keyword evidence="3" id="KW-0830">Ubiquinone</keyword>
<dbReference type="InterPro" id="IPR001457">
    <property type="entry name" value="NADH_UbQ/plastoQ_OxRdtase_su6"/>
</dbReference>
<comment type="catalytic activity">
    <reaction evidence="2">
        <text>a quinone + NADH + 5 H(+)(in) = a quinol + NAD(+) + 4 H(+)(out)</text>
        <dbReference type="Rhea" id="RHEA:57888"/>
        <dbReference type="ChEBI" id="CHEBI:15378"/>
        <dbReference type="ChEBI" id="CHEBI:24646"/>
        <dbReference type="ChEBI" id="CHEBI:57540"/>
        <dbReference type="ChEBI" id="CHEBI:57945"/>
        <dbReference type="ChEBI" id="CHEBI:132124"/>
    </reaction>
</comment>
<comment type="similarity">
    <text evidence="1 2">Belongs to the complex I subunit 6 family.</text>
</comment>
<dbReference type="EMBL" id="CP003333">
    <property type="protein sequence ID" value="AFL67724.1"/>
    <property type="molecule type" value="Genomic_DNA"/>
</dbReference>
<feature type="transmembrane region" description="Helical" evidence="2">
    <location>
        <begin position="139"/>
        <end position="161"/>
    </location>
</feature>
<name>I3XUV0_SULBS</name>
<keyword evidence="2" id="KW-0874">Quinone</keyword>
<organism evidence="3 4">
    <name type="scientific">Sulfurospirillum barnesii (strain ATCC 700032 / DSM 10660 / SES-3)</name>
    <dbReference type="NCBI Taxonomy" id="760154"/>
    <lineage>
        <taxon>Bacteria</taxon>
        <taxon>Pseudomonadati</taxon>
        <taxon>Campylobacterota</taxon>
        <taxon>Epsilonproteobacteria</taxon>
        <taxon>Campylobacterales</taxon>
        <taxon>Sulfurospirillaceae</taxon>
        <taxon>Sulfurospirillum</taxon>
    </lineage>
</organism>
<comment type="subcellular location">
    <subcellularLocation>
        <location evidence="2">Cell membrane</location>
        <topology evidence="2">Multi-pass membrane protein</topology>
    </subcellularLocation>
</comment>
<dbReference type="Proteomes" id="UP000006176">
    <property type="component" value="Chromosome"/>
</dbReference>
<dbReference type="HOGENOM" id="CLU_085957_4_2_7"/>
<keyword evidence="2" id="KW-0472">Membrane</keyword>
<evidence type="ECO:0000256" key="1">
    <source>
        <dbReference type="ARBA" id="ARBA00005698"/>
    </source>
</evidence>
<reference evidence="3 4" key="1">
    <citation type="submission" date="2012-06" db="EMBL/GenBank/DDBJ databases">
        <title>Complete sequence of Sulfurospirillum barnesii SES-3.</title>
        <authorList>
            <consortium name="US DOE Joint Genome Institute"/>
            <person name="Lucas S."/>
            <person name="Han J."/>
            <person name="Lapidus A."/>
            <person name="Cheng J.-F."/>
            <person name="Goodwin L."/>
            <person name="Pitluck S."/>
            <person name="Peters L."/>
            <person name="Ovchinnikova G."/>
            <person name="Lu M."/>
            <person name="Detter J.C."/>
            <person name="Han C."/>
            <person name="Tapia R."/>
            <person name="Land M."/>
            <person name="Hauser L."/>
            <person name="Kyrpides N."/>
            <person name="Ivanova N."/>
            <person name="Pagani I."/>
            <person name="Stolz J."/>
            <person name="Arkin A."/>
            <person name="Dehal P."/>
            <person name="Oremland R."/>
            <person name="Saltikov C."/>
            <person name="Basu P."/>
            <person name="Hollibaugh J."/>
            <person name="Newman D."/>
            <person name="Stolyar S."/>
            <person name="Hazen T."/>
            <person name="Woyke T."/>
        </authorList>
    </citation>
    <scope>NUCLEOTIDE SEQUENCE [LARGE SCALE GENOMIC DNA]</scope>
    <source>
        <strain evidence="4">ATCC 700032 / DSM 10660 / SES-3</strain>
    </source>
</reference>
<dbReference type="GO" id="GO:0005886">
    <property type="term" value="C:plasma membrane"/>
    <property type="evidence" value="ECO:0007669"/>
    <property type="project" value="UniProtKB-SubCell"/>
</dbReference>
<keyword evidence="2" id="KW-1133">Transmembrane helix</keyword>
<evidence type="ECO:0000256" key="2">
    <source>
        <dbReference type="RuleBase" id="RU004429"/>
    </source>
</evidence>
<dbReference type="KEGG" id="sba:Sulba_0406"/>
<keyword evidence="3" id="KW-0560">Oxidoreductase</keyword>
<dbReference type="GO" id="GO:0008137">
    <property type="term" value="F:NADH dehydrogenase (ubiquinone) activity"/>
    <property type="evidence" value="ECO:0007669"/>
    <property type="project" value="UniProtKB-UniRule"/>
</dbReference>
<feature type="transmembrane region" description="Helical" evidence="2">
    <location>
        <begin position="89"/>
        <end position="110"/>
    </location>
</feature>
<keyword evidence="2" id="KW-1003">Cell membrane</keyword>
<dbReference type="STRING" id="760154.Sulba_0406"/>
<dbReference type="AlphaFoldDB" id="I3XUV0"/>
<dbReference type="Gene3D" id="1.20.120.1200">
    <property type="entry name" value="NADH-ubiquinone/plastoquinone oxidoreductase chain 6, subunit NuoJ"/>
    <property type="match status" value="1"/>
</dbReference>
<gene>
    <name evidence="3" type="ordered locus">Sulba_0406</name>
</gene>
<dbReference type="PATRIC" id="fig|760154.4.peg.403"/>
<dbReference type="EC" id="7.1.1.-" evidence="2"/>
<feature type="transmembrane region" description="Helical" evidence="2">
    <location>
        <begin position="6"/>
        <end position="23"/>
    </location>
</feature>
<dbReference type="PANTHER" id="PTHR33269:SF17">
    <property type="entry name" value="NADH-UBIQUINONE OXIDOREDUCTASE CHAIN 6"/>
    <property type="match status" value="1"/>
</dbReference>
<dbReference type="PANTHER" id="PTHR33269">
    <property type="entry name" value="NADH-UBIQUINONE OXIDOREDUCTASE CHAIN 6"/>
    <property type="match status" value="1"/>
</dbReference>
<keyword evidence="4" id="KW-1185">Reference proteome</keyword>